<protein>
    <submittedName>
        <fullName evidence="2">Uncharacterized protein</fullName>
    </submittedName>
</protein>
<dbReference type="EMBL" id="WIGM01000498">
    <property type="protein sequence ID" value="KAF6823564.1"/>
    <property type="molecule type" value="Genomic_DNA"/>
</dbReference>
<accession>A0A8H6N7Z4</accession>
<name>A0A8H6N7Z4_9PEZI</name>
<dbReference type="Proteomes" id="UP000639643">
    <property type="component" value="Unassembled WGS sequence"/>
</dbReference>
<comment type="caution">
    <text evidence="2">The sequence shown here is derived from an EMBL/GenBank/DDBJ whole genome shotgun (WGS) entry which is preliminary data.</text>
</comment>
<feature type="compositionally biased region" description="Low complexity" evidence="1">
    <location>
        <begin position="80"/>
        <end position="92"/>
    </location>
</feature>
<dbReference type="AlphaFoldDB" id="A0A8H6N7Z4"/>
<sequence length="240" mass="25814">MLDGGDETKDRGDVDECLDVTYGWVDASGVVVVDEVHSGGGRDGGHEPMTSSNTSNSRGNSSHAWQTHPAEDPNNNDGIPSSTQASTASPPARNKARLSVDASDGHRPLAPSRGLWLPLQFAILRPAQDRRTRSRPRSRRAYPSLLCSMTMPKMLDGRSDTEDETRPLIDCLPTSVMPPPPLATASAAGPRCAMYDGRCGGSVVTTTPSRTKIMHDALRNVRDDSGIESTIIRLLQLVLD</sequence>
<proteinExistence type="predicted"/>
<reference evidence="2" key="1">
    <citation type="journal article" date="2020" name="Phytopathology">
        <title>Genome Sequence Resources of Colletotrichum truncatum, C. plurivorum, C. musicola, and C. sojae: Four Species Pathogenic to Soybean (Glycine max).</title>
        <authorList>
            <person name="Rogerio F."/>
            <person name="Boufleur T.R."/>
            <person name="Ciampi-Guillardi M."/>
            <person name="Sukno S.A."/>
            <person name="Thon M.R."/>
            <person name="Massola Junior N.S."/>
            <person name="Baroncelli R."/>
        </authorList>
    </citation>
    <scope>NUCLEOTIDE SEQUENCE</scope>
    <source>
        <strain evidence="2">LFN0074</strain>
    </source>
</reference>
<evidence type="ECO:0000313" key="3">
    <source>
        <dbReference type="Proteomes" id="UP000639643"/>
    </source>
</evidence>
<keyword evidence="3" id="KW-1185">Reference proteome</keyword>
<organism evidence="2 3">
    <name type="scientific">Colletotrichum musicola</name>
    <dbReference type="NCBI Taxonomy" id="2175873"/>
    <lineage>
        <taxon>Eukaryota</taxon>
        <taxon>Fungi</taxon>
        <taxon>Dikarya</taxon>
        <taxon>Ascomycota</taxon>
        <taxon>Pezizomycotina</taxon>
        <taxon>Sordariomycetes</taxon>
        <taxon>Hypocreomycetidae</taxon>
        <taxon>Glomerellales</taxon>
        <taxon>Glomerellaceae</taxon>
        <taxon>Colletotrichum</taxon>
        <taxon>Colletotrichum orchidearum species complex</taxon>
    </lineage>
</organism>
<feature type="compositionally biased region" description="Low complexity" evidence="1">
    <location>
        <begin position="50"/>
        <end position="62"/>
    </location>
</feature>
<feature type="region of interest" description="Disordered" evidence="1">
    <location>
        <begin position="35"/>
        <end position="111"/>
    </location>
</feature>
<gene>
    <name evidence="2" type="ORF">CMUS01_10629</name>
</gene>
<evidence type="ECO:0000256" key="1">
    <source>
        <dbReference type="SAM" id="MobiDB-lite"/>
    </source>
</evidence>
<evidence type="ECO:0000313" key="2">
    <source>
        <dbReference type="EMBL" id="KAF6823564.1"/>
    </source>
</evidence>